<evidence type="ECO:0000313" key="3">
    <source>
        <dbReference type="Proteomes" id="UP000502136"/>
    </source>
</evidence>
<keyword evidence="3" id="KW-1185">Reference proteome</keyword>
<dbReference type="InterPro" id="IPR007345">
    <property type="entry name" value="Polysacch_pyruvyl_Trfase"/>
</dbReference>
<name>A0A6H2H0X6_9BACL</name>
<dbReference type="Pfam" id="PF04230">
    <property type="entry name" value="PS_pyruv_trans"/>
    <property type="match status" value="1"/>
</dbReference>
<evidence type="ECO:0000313" key="2">
    <source>
        <dbReference type="EMBL" id="QJC53343.1"/>
    </source>
</evidence>
<dbReference type="RefSeq" id="WP_168908883.1">
    <property type="nucleotide sequence ID" value="NZ_CP051428.1"/>
</dbReference>
<gene>
    <name evidence="2" type="ORF">HGI30_18360</name>
</gene>
<reference evidence="2 3" key="1">
    <citation type="submission" date="2020-04" db="EMBL/GenBank/DDBJ databases">
        <title>Novel Paenibacillus strain UniB2 isolated from commercial digestive syrup.</title>
        <authorList>
            <person name="Thorat V."/>
            <person name="Kirdat K."/>
            <person name="Tiwarekar B."/>
            <person name="Yadav A."/>
        </authorList>
    </citation>
    <scope>NUCLEOTIDE SEQUENCE [LARGE SCALE GENOMIC DNA]</scope>
    <source>
        <strain evidence="2 3">UniB2</strain>
    </source>
</reference>
<proteinExistence type="predicted"/>
<organism evidence="2 3">
    <name type="scientific">Paenibacillus albicereus</name>
    <dbReference type="NCBI Taxonomy" id="2726185"/>
    <lineage>
        <taxon>Bacteria</taxon>
        <taxon>Bacillati</taxon>
        <taxon>Bacillota</taxon>
        <taxon>Bacilli</taxon>
        <taxon>Bacillales</taxon>
        <taxon>Paenibacillaceae</taxon>
        <taxon>Paenibacillus</taxon>
    </lineage>
</organism>
<evidence type="ECO:0000259" key="1">
    <source>
        <dbReference type="Pfam" id="PF04230"/>
    </source>
</evidence>
<protein>
    <submittedName>
        <fullName evidence="2">Exopolysaccharide biosynthesis protein</fullName>
    </submittedName>
</protein>
<feature type="domain" description="Polysaccharide pyruvyl transferase" evidence="1">
    <location>
        <begin position="50"/>
        <end position="305"/>
    </location>
</feature>
<sequence>MGKTEIESPHAAGRPGLHPMEQLKERLALITRSIPKGSEIIYIDYPVHSNGGDILIMKGTEAFFKAYGIRVRARYSVLDFPDRLSVPTGCILVLHGGGNFGDLYAKHQLLRESIVERYPGNRIVMLPQTIFYKSELNFGRTAAIFNRHPDLHLYVRDTLSYEMARKKFKNVKVQMSPDMAHQLYPIDSPGPADAAGTLFFLRTDIEKTAEQEKLEAASGARTDSKDWTSLYTAAERKALVLMMKLYRLPGTQGLLRRIWYRYSQFLVDKAIREFGNYGSIVTSRLHGHILACLMDKPSVLLDNSYGKNTSYYQAWTRDVPGAELSAAEQAN</sequence>
<accession>A0A6H2H0X6</accession>
<dbReference type="Proteomes" id="UP000502136">
    <property type="component" value="Chromosome"/>
</dbReference>
<dbReference type="AlphaFoldDB" id="A0A6H2H0X6"/>
<dbReference type="KEGG" id="palr:HGI30_18360"/>
<dbReference type="EMBL" id="CP051428">
    <property type="protein sequence ID" value="QJC53343.1"/>
    <property type="molecule type" value="Genomic_DNA"/>
</dbReference>